<dbReference type="PANTHER" id="PTHR42732">
    <property type="entry name" value="BETA-GALACTOSIDASE"/>
    <property type="match status" value="1"/>
</dbReference>
<dbReference type="SUPFAM" id="SSF51445">
    <property type="entry name" value="(Trans)glycosidases"/>
    <property type="match status" value="1"/>
</dbReference>
<dbReference type="SUPFAM" id="SSF49303">
    <property type="entry name" value="beta-Galactosidase/glucuronidase domain"/>
    <property type="match status" value="1"/>
</dbReference>
<dbReference type="InterPro" id="IPR013783">
    <property type="entry name" value="Ig-like_fold"/>
</dbReference>
<evidence type="ECO:0000256" key="3">
    <source>
        <dbReference type="ARBA" id="ARBA00023295"/>
    </source>
</evidence>
<feature type="domain" description="Glycoside hydrolase family 2 immunoglobulin-like beta-sandwich" evidence="5">
    <location>
        <begin position="227"/>
        <end position="348"/>
    </location>
</feature>
<feature type="signal peptide" evidence="4">
    <location>
        <begin position="1"/>
        <end position="23"/>
    </location>
</feature>
<name>A0ABU4WGU9_9BACT</name>
<dbReference type="Gene3D" id="2.60.40.10">
    <property type="entry name" value="Immunoglobulins"/>
    <property type="match status" value="1"/>
</dbReference>
<evidence type="ECO:0000259" key="7">
    <source>
        <dbReference type="Pfam" id="PF02837"/>
    </source>
</evidence>
<proteinExistence type="inferred from homology"/>
<dbReference type="InterPro" id="IPR006103">
    <property type="entry name" value="Glyco_hydro_2_cat"/>
</dbReference>
<dbReference type="Proteomes" id="UP001275932">
    <property type="component" value="Unassembled WGS sequence"/>
</dbReference>
<comment type="similarity">
    <text evidence="1">Belongs to the glycosyl hydrolase 2 family.</text>
</comment>
<evidence type="ECO:0000259" key="5">
    <source>
        <dbReference type="Pfam" id="PF00703"/>
    </source>
</evidence>
<dbReference type="EMBL" id="JALBUT010000001">
    <property type="protein sequence ID" value="MDX8414717.1"/>
    <property type="molecule type" value="Genomic_DNA"/>
</dbReference>
<dbReference type="SUPFAM" id="SSF49785">
    <property type="entry name" value="Galactose-binding domain-like"/>
    <property type="match status" value="1"/>
</dbReference>
<feature type="domain" description="Glycosyl hydrolases family 2 sugar binding" evidence="7">
    <location>
        <begin position="51"/>
        <end position="225"/>
    </location>
</feature>
<evidence type="ECO:0000256" key="2">
    <source>
        <dbReference type="ARBA" id="ARBA00022801"/>
    </source>
</evidence>
<dbReference type="InterPro" id="IPR051913">
    <property type="entry name" value="GH2_Domain-Containing"/>
</dbReference>
<feature type="domain" description="Glycoside hydrolase family 2 catalytic" evidence="6">
    <location>
        <begin position="351"/>
        <end position="508"/>
    </location>
</feature>
<evidence type="ECO:0008006" key="10">
    <source>
        <dbReference type="Google" id="ProtNLM"/>
    </source>
</evidence>
<protein>
    <recommendedName>
        <fullName evidence="10">Beta-galactosidase</fullName>
    </recommendedName>
</protein>
<dbReference type="PANTHER" id="PTHR42732:SF1">
    <property type="entry name" value="BETA-MANNOSIDASE"/>
    <property type="match status" value="1"/>
</dbReference>
<keyword evidence="9" id="KW-1185">Reference proteome</keyword>
<evidence type="ECO:0000313" key="8">
    <source>
        <dbReference type="EMBL" id="MDX8414717.1"/>
    </source>
</evidence>
<dbReference type="Pfam" id="PF02836">
    <property type="entry name" value="Glyco_hydro_2_C"/>
    <property type="match status" value="1"/>
</dbReference>
<dbReference type="InterPro" id="IPR036156">
    <property type="entry name" value="Beta-gal/glucu_dom_sf"/>
</dbReference>
<dbReference type="RefSeq" id="WP_370396167.1">
    <property type="nucleotide sequence ID" value="NZ_JALBUT010000001.1"/>
</dbReference>
<evidence type="ECO:0000259" key="6">
    <source>
        <dbReference type="Pfam" id="PF02836"/>
    </source>
</evidence>
<feature type="chain" id="PRO_5046983899" description="Beta-galactosidase" evidence="4">
    <location>
        <begin position="24"/>
        <end position="1054"/>
    </location>
</feature>
<accession>A0ABU4WGU9</accession>
<reference evidence="8 9" key="1">
    <citation type="submission" date="2022-03" db="EMBL/GenBank/DDBJ databases">
        <title>Novel taxa within the pig intestine.</title>
        <authorList>
            <person name="Wylensek D."/>
            <person name="Bishof K."/>
            <person name="Afrizal A."/>
            <person name="Clavel T."/>
        </authorList>
    </citation>
    <scope>NUCLEOTIDE SEQUENCE [LARGE SCALE GENOMIC DNA]</scope>
    <source>
        <strain evidence="8 9">CLA-KB-P66</strain>
    </source>
</reference>
<keyword evidence="3" id="KW-0326">Glycosidase</keyword>
<organism evidence="8 9">
    <name type="scientific">Intestinicryptomonas porci</name>
    <dbReference type="NCBI Taxonomy" id="2926320"/>
    <lineage>
        <taxon>Bacteria</taxon>
        <taxon>Pseudomonadati</taxon>
        <taxon>Verrucomicrobiota</taxon>
        <taxon>Opitutia</taxon>
        <taxon>Opitutales</taxon>
        <taxon>Intestinicryptomonaceae</taxon>
        <taxon>Intestinicryptomonas</taxon>
    </lineage>
</organism>
<sequence length="1054" mass="118212">MKHAKKILTLIAAMSLLCASAFGGVKFNHPFNPLANKVNELEKTARDEICLNGSWDFMPVFSNKKEDFKVPEEFKADSVKIKIPSPWNVNRFASNNVKGGDFNAFPSYPENWKNAKIGWQKRTFEIPQSWSGKRVILRFDGVMGNCEVYVNGVKAAENFDMFMPFEADITDLVKIGGKNEILVGVAKAELYNKQGKFGRIEYMGGSFWGEHVSGIWQDVYLLAKPEVYISDVFVRPNVKNSTLAFDIEIKNTTKTSKKISVGGDVRKWKNLAGTSVEEAPVEKGAYEKSPALLLGATQVEVPANSSKTLTIEVKNVSQLDFWTPETPNLYGAVISAGKDVKVQRFGWRQFTIEGKELFLNGKKYMLKGDSWHFMGVPQMTRRYAWSLFKMMKDANINAVRFHAQPYPEFYMDVADEFGVCVLDESAIWASGGAPKYDSDLYMQRAKEHVERFVKRDRNHPSVFGWSVCNEVLAVAIHVFKSPEELVDRVIENMNGWIDVCRTLDPTRDWISGDGETNRPQKTKFPTAMGHYANIDHMSKQPLPWGIGEQTMAYYGTPLQASKYNGNRAYESMLGRMEAIAIETYRDLTEQRNKGAAYACVFNIAWYGLKPLPFGLKDTSKAPTLEDGVFFPEFKEGAYGMQPERLGPYTSTLNPAYDKSMPLYEPWPMFYAAKAANADPIEPFEIKYPEPEKDAEPLKPAAAVELIADENSPLAIQLRAAGLETKKAKNYKNSLIIVDGLKKIENFDEVKKAAKNNAHIVVLGICEESAEQLNSILGKNKIELEKRKATSFIKKANSPMLSGLNHKDIYFSELVNNDTSLMEYGLAGEFAKNAELIAEACNTDWQQWNKRAEYAKTGAVIRSEREAKGSSNAIMSLKNKKGAEIIVSTINFAPIANESSALISKMLSNLGATFSESKADEVRALGEDGSLNRVVASEDGKVKTAKNGKIDLPSSCREFSFWVYSPRSLVDLLAEPNMPVLDMVSQNKVELKLNGKDMAERSKDGKTFTVLPLDKGWNKFTLKTDGARNVKIHFECKNQPKFMKELLSSIENRRN</sequence>
<dbReference type="InterPro" id="IPR006104">
    <property type="entry name" value="Glyco_hydro_2_N"/>
</dbReference>
<dbReference type="InterPro" id="IPR008979">
    <property type="entry name" value="Galactose-bd-like_sf"/>
</dbReference>
<keyword evidence="2" id="KW-0378">Hydrolase</keyword>
<dbReference type="Gene3D" id="3.20.20.80">
    <property type="entry name" value="Glycosidases"/>
    <property type="match status" value="1"/>
</dbReference>
<dbReference type="Pfam" id="PF02837">
    <property type="entry name" value="Glyco_hydro_2_N"/>
    <property type="match status" value="1"/>
</dbReference>
<dbReference type="InterPro" id="IPR017853">
    <property type="entry name" value="GH"/>
</dbReference>
<evidence type="ECO:0000256" key="1">
    <source>
        <dbReference type="ARBA" id="ARBA00007401"/>
    </source>
</evidence>
<dbReference type="Gene3D" id="2.60.120.260">
    <property type="entry name" value="Galactose-binding domain-like"/>
    <property type="match status" value="1"/>
</dbReference>
<evidence type="ECO:0000313" key="9">
    <source>
        <dbReference type="Proteomes" id="UP001275932"/>
    </source>
</evidence>
<gene>
    <name evidence="8" type="ORF">MOX91_00760</name>
</gene>
<dbReference type="InterPro" id="IPR006102">
    <property type="entry name" value="Ig-like_GH2"/>
</dbReference>
<evidence type="ECO:0000256" key="4">
    <source>
        <dbReference type="SAM" id="SignalP"/>
    </source>
</evidence>
<keyword evidence="4" id="KW-0732">Signal</keyword>
<comment type="caution">
    <text evidence="8">The sequence shown here is derived from an EMBL/GenBank/DDBJ whole genome shotgun (WGS) entry which is preliminary data.</text>
</comment>
<dbReference type="Pfam" id="PF00703">
    <property type="entry name" value="Glyco_hydro_2"/>
    <property type="match status" value="1"/>
</dbReference>